<dbReference type="PANTHER" id="PTHR42927:SF1">
    <property type="entry name" value="HELICASE SUPERFAMILY 1 AND 2 DOMAIN-CONTAINING PROTEIN"/>
    <property type="match status" value="1"/>
</dbReference>
<dbReference type="PANTHER" id="PTHR42927">
    <property type="entry name" value="HELICASE SUPERFAMILY 1 AND 2 DOMAIN-CONTAINING PROTEIN"/>
    <property type="match status" value="1"/>
</dbReference>
<dbReference type="SUPFAM" id="SSF52540">
    <property type="entry name" value="P-loop containing nucleoside triphosphate hydrolases"/>
    <property type="match status" value="2"/>
</dbReference>
<dbReference type="Proteomes" id="UP001594351">
    <property type="component" value="Unassembled WGS sequence"/>
</dbReference>
<keyword evidence="3" id="KW-0540">Nuclease</keyword>
<keyword evidence="4" id="KW-1185">Reference proteome</keyword>
<gene>
    <name evidence="3" type="ORF">ACFL27_24945</name>
</gene>
<sequence>MTPSPYTEQDFEDHIEGYLLQSPFYFRRKSAEYDRDLCLIPAEFIEFIQATQNNEFRDLEHQYGADTANKLCLRLSREIDRRGVLQVLRKGIKDRGVHFRMAYFKPASGMNLEHRFLYGKNRFAIVRQLQYSKRNTNTLDLCFFLNGIPIITAELKNSLTGQFVEAAIKQYKQDRDPKEALFRFKRCLVHLAVGNEKVFMTTRLQGFKTRFLPFNKDFENPVNPQGHKTAYLWQDILQAETLLDFIKNYLLVQRNTEKYFDKTKGLQQKEYDLFIFPRFHQLDVVRKLLRAVKRDGVGHNYLVQHSAGSGKSNSIAWLAHQLASLYQDEIDLDRMFDSIIVVTDRRILDRQLQNTIKQFEQTTGVVKPIDMNSAQLRRALAAGKDIIITTIQKFSVIAECMSGLRGSQFAVIIDEAHSSQSGESAKHLKKVLSVNLEEAEAEDHDDFDLEETILHEITVRGKQPHISYFAFTATPKNKTLELFGHRTEDGRYVAHHIYSMRQAIEEGFILDVLHYYTTFKRYFKLLKTIEDDQEYEKKKATRLLTSYVDLQPHAINVKSHIILDHFLSKTVNAIQGRGRAMLVTRSRLHAVKYFLMLKRLMAEKHLPYKPLVAFSGTVKDPDTSAEYTELSLCELPPRVNIVDAFKTPEYRLLVVANKFQTGFDEPMLHTMYVDKKLGGVNAVQTLSRLNRTFKGKSETLVLDFVNDAAEIQASFQPYYQTTLLEGETEPNKLYELHDELLEFELYTLQDIDDFAVVFYDPMQENEKQQPILDRVVEKFEKKEKNEREDFRSLLQSYIRFYGFVSQFATFRDVQLEKLYVFAKNLNRKLPKRKGHLPYEVLEAVDLDSFRIQKTYEGTVDLEKDDGDIKSPSEGVASHPEEEKDILSHIIQTLNETYGTSLTEDDKVDIERSIKVKLEKHEELTASIKANNTRENIRMKFDKVVDDLLLDFIHTKLDLYKKLSDPKVNPVFKNKLFDGYYTAQLQSRI</sequence>
<dbReference type="InterPro" id="IPR007409">
    <property type="entry name" value="Restrct_endonuc_type1_HsdR_N"/>
</dbReference>
<dbReference type="Pfam" id="PF18766">
    <property type="entry name" value="SWI2_SNF2"/>
    <property type="match status" value="1"/>
</dbReference>
<comment type="caution">
    <text evidence="3">The sequence shown here is derived from an EMBL/GenBank/DDBJ whole genome shotgun (WGS) entry which is preliminary data.</text>
</comment>
<feature type="domain" description="Helicase ATP-binding" evidence="2">
    <location>
        <begin position="292"/>
        <end position="493"/>
    </location>
</feature>
<evidence type="ECO:0000256" key="1">
    <source>
        <dbReference type="SAM" id="MobiDB-lite"/>
    </source>
</evidence>
<name>A0ABV6Z4U0_UNCC1</name>
<evidence type="ECO:0000313" key="4">
    <source>
        <dbReference type="Proteomes" id="UP001594351"/>
    </source>
</evidence>
<dbReference type="PROSITE" id="PS51192">
    <property type="entry name" value="HELICASE_ATP_BIND_1"/>
    <property type="match status" value="1"/>
</dbReference>
<evidence type="ECO:0000259" key="2">
    <source>
        <dbReference type="PROSITE" id="PS51192"/>
    </source>
</evidence>
<reference evidence="3 4" key="1">
    <citation type="submission" date="2024-09" db="EMBL/GenBank/DDBJ databases">
        <title>Laminarin stimulates single cell rates of sulfate reduction while oxygen inhibits transcriptomic activity in coastal marine sediment.</title>
        <authorList>
            <person name="Lindsay M."/>
            <person name="Orcutt B."/>
            <person name="Emerson D."/>
            <person name="Stepanauskas R."/>
            <person name="D'Angelo T."/>
        </authorList>
    </citation>
    <scope>NUCLEOTIDE SEQUENCE [LARGE SCALE GENOMIC DNA]</scope>
    <source>
        <strain evidence="3">SAG AM-311-K15</strain>
    </source>
</reference>
<dbReference type="GO" id="GO:0009035">
    <property type="term" value="F:type I site-specific deoxyribonuclease activity"/>
    <property type="evidence" value="ECO:0007669"/>
    <property type="project" value="UniProtKB-EC"/>
</dbReference>
<evidence type="ECO:0000313" key="3">
    <source>
        <dbReference type="EMBL" id="MFC1853458.1"/>
    </source>
</evidence>
<dbReference type="Pfam" id="PF22679">
    <property type="entry name" value="T1R_D3-like"/>
    <property type="match status" value="1"/>
</dbReference>
<dbReference type="EMBL" id="JBHPBY010000506">
    <property type="protein sequence ID" value="MFC1853458.1"/>
    <property type="molecule type" value="Genomic_DNA"/>
</dbReference>
<dbReference type="EC" id="3.1.21.3" evidence="3"/>
<dbReference type="Pfam" id="PF04313">
    <property type="entry name" value="HSDR_N"/>
    <property type="match status" value="1"/>
</dbReference>
<dbReference type="Gene3D" id="3.40.50.300">
    <property type="entry name" value="P-loop containing nucleotide triphosphate hydrolases"/>
    <property type="match status" value="3"/>
</dbReference>
<proteinExistence type="predicted"/>
<dbReference type="SMART" id="SM00487">
    <property type="entry name" value="DEXDc"/>
    <property type="match status" value="1"/>
</dbReference>
<keyword evidence="3" id="KW-0255">Endonuclease</keyword>
<dbReference type="Gene3D" id="3.90.1570.50">
    <property type="match status" value="1"/>
</dbReference>
<dbReference type="InterPro" id="IPR027417">
    <property type="entry name" value="P-loop_NTPase"/>
</dbReference>
<dbReference type="CDD" id="cd22332">
    <property type="entry name" value="HsdR_N"/>
    <property type="match status" value="1"/>
</dbReference>
<accession>A0ABV6Z4U0</accession>
<dbReference type="InterPro" id="IPR055180">
    <property type="entry name" value="HsdR_RecA-like_helicase_dom_2"/>
</dbReference>
<organism evidence="3 4">
    <name type="scientific">candidate division CSSED10-310 bacterium</name>
    <dbReference type="NCBI Taxonomy" id="2855610"/>
    <lineage>
        <taxon>Bacteria</taxon>
        <taxon>Bacteria division CSSED10-310</taxon>
    </lineage>
</organism>
<dbReference type="InterPro" id="IPR014001">
    <property type="entry name" value="Helicase_ATP-bd"/>
</dbReference>
<protein>
    <submittedName>
        <fullName evidence="3">Type I restriction endonuclease subunit R</fullName>
        <ecNumber evidence="3">3.1.21.3</ecNumber>
    </submittedName>
</protein>
<feature type="region of interest" description="Disordered" evidence="1">
    <location>
        <begin position="862"/>
        <end position="881"/>
    </location>
</feature>
<dbReference type="InterPro" id="IPR040980">
    <property type="entry name" value="SWI2_SNF2"/>
</dbReference>
<keyword evidence="3" id="KW-0378">Hydrolase</keyword>